<dbReference type="InterPro" id="IPR052158">
    <property type="entry name" value="INH-QAR"/>
</dbReference>
<gene>
    <name evidence="2" type="ORF">E8M01_19930</name>
</gene>
<evidence type="ECO:0000259" key="1">
    <source>
        <dbReference type="Pfam" id="PF01965"/>
    </source>
</evidence>
<dbReference type="EMBL" id="CP039690">
    <property type="protein sequence ID" value="QCI66284.1"/>
    <property type="molecule type" value="Genomic_DNA"/>
</dbReference>
<name>A0A4D7AXH5_9HYPH</name>
<dbReference type="SUPFAM" id="SSF52317">
    <property type="entry name" value="Class I glutamine amidotransferase-like"/>
    <property type="match status" value="1"/>
</dbReference>
<dbReference type="Gene3D" id="3.40.50.880">
    <property type="match status" value="1"/>
</dbReference>
<dbReference type="KEGG" id="pstg:E8M01_19930"/>
<keyword evidence="3" id="KW-1185">Reference proteome</keyword>
<reference evidence="2 3" key="1">
    <citation type="submission" date="2019-04" db="EMBL/GenBank/DDBJ databases">
        <title>Phreatobacter aquaticus sp. nov.</title>
        <authorList>
            <person name="Choi A."/>
        </authorList>
    </citation>
    <scope>NUCLEOTIDE SEQUENCE [LARGE SCALE GENOMIC DNA]</scope>
    <source>
        <strain evidence="2 3">KCTC 52518</strain>
    </source>
</reference>
<protein>
    <submittedName>
        <fullName evidence="2">DJ-1/PfpI family protein</fullName>
    </submittedName>
</protein>
<dbReference type="OrthoDB" id="186587at2"/>
<evidence type="ECO:0000313" key="2">
    <source>
        <dbReference type="EMBL" id="QCI66284.1"/>
    </source>
</evidence>
<dbReference type="PANTHER" id="PTHR43130:SF15">
    <property type="entry name" value="THIJ_PFPI FAMILY PROTEIN (AFU_ORTHOLOGUE AFUA_5G14240)"/>
    <property type="match status" value="1"/>
</dbReference>
<organism evidence="2 3">
    <name type="scientific">Phreatobacter stygius</name>
    <dbReference type="NCBI Taxonomy" id="1940610"/>
    <lineage>
        <taxon>Bacteria</taxon>
        <taxon>Pseudomonadati</taxon>
        <taxon>Pseudomonadota</taxon>
        <taxon>Alphaproteobacteria</taxon>
        <taxon>Hyphomicrobiales</taxon>
        <taxon>Phreatobacteraceae</taxon>
        <taxon>Phreatobacter</taxon>
    </lineage>
</organism>
<dbReference type="RefSeq" id="WP_136961728.1">
    <property type="nucleotide sequence ID" value="NZ_CP039690.1"/>
</dbReference>
<feature type="domain" description="DJ-1/PfpI" evidence="1">
    <location>
        <begin position="5"/>
        <end position="166"/>
    </location>
</feature>
<dbReference type="InterPro" id="IPR029062">
    <property type="entry name" value="Class_I_gatase-like"/>
</dbReference>
<dbReference type="InterPro" id="IPR002818">
    <property type="entry name" value="DJ-1/PfpI"/>
</dbReference>
<dbReference type="PANTHER" id="PTHR43130">
    <property type="entry name" value="ARAC-FAMILY TRANSCRIPTIONAL REGULATOR"/>
    <property type="match status" value="1"/>
</dbReference>
<dbReference type="Proteomes" id="UP000298781">
    <property type="component" value="Chromosome"/>
</dbReference>
<proteinExistence type="predicted"/>
<dbReference type="Pfam" id="PF01965">
    <property type="entry name" value="DJ-1_PfpI"/>
    <property type="match status" value="1"/>
</dbReference>
<accession>A0A4D7AXH5</accession>
<sequence>MRFGFLVYPGVEELDLVGPWEMATMWRSYAKGPECLTVSETGGATACAKGLKIAADLSFEACPALDYLLVPGGFAALEEARNPRLVGFVAAQARSCRHVLSVCTGALILEAAGLLKGRRATTHWKLLAGLRALPEVTVVEERFVRDGNIWTSAGVSAGIDLTLAFIADEAGAEAASIVQHNAEYFPDGRIYGTAHQGDASSAYFRRLPPTA</sequence>
<evidence type="ECO:0000313" key="3">
    <source>
        <dbReference type="Proteomes" id="UP000298781"/>
    </source>
</evidence>
<dbReference type="AlphaFoldDB" id="A0A4D7AXH5"/>
<dbReference type="CDD" id="cd03139">
    <property type="entry name" value="GATase1_PfpI_2"/>
    <property type="match status" value="1"/>
</dbReference>